<dbReference type="AlphaFoldDB" id="A0A8X6V1E1"/>
<dbReference type="Proteomes" id="UP000887159">
    <property type="component" value="Unassembled WGS sequence"/>
</dbReference>
<organism evidence="1 2">
    <name type="scientific">Trichonephila clavipes</name>
    <name type="common">Golden silk orbweaver</name>
    <name type="synonym">Nephila clavipes</name>
    <dbReference type="NCBI Taxonomy" id="2585209"/>
    <lineage>
        <taxon>Eukaryota</taxon>
        <taxon>Metazoa</taxon>
        <taxon>Ecdysozoa</taxon>
        <taxon>Arthropoda</taxon>
        <taxon>Chelicerata</taxon>
        <taxon>Arachnida</taxon>
        <taxon>Araneae</taxon>
        <taxon>Araneomorphae</taxon>
        <taxon>Entelegynae</taxon>
        <taxon>Araneoidea</taxon>
        <taxon>Nephilidae</taxon>
        <taxon>Trichonephila</taxon>
    </lineage>
</organism>
<comment type="caution">
    <text evidence="1">The sequence shown here is derived from an EMBL/GenBank/DDBJ whole genome shotgun (WGS) entry which is preliminary data.</text>
</comment>
<name>A0A8X6V1E1_TRICX</name>
<evidence type="ECO:0000313" key="1">
    <source>
        <dbReference type="EMBL" id="GFX89609.1"/>
    </source>
</evidence>
<accession>A0A8X6V1E1</accession>
<reference evidence="1" key="1">
    <citation type="submission" date="2020-08" db="EMBL/GenBank/DDBJ databases">
        <title>Multicomponent nature underlies the extraordinary mechanical properties of spider dragline silk.</title>
        <authorList>
            <person name="Kono N."/>
            <person name="Nakamura H."/>
            <person name="Mori M."/>
            <person name="Yoshida Y."/>
            <person name="Ohtoshi R."/>
            <person name="Malay A.D."/>
            <person name="Moran D.A.P."/>
            <person name="Tomita M."/>
            <person name="Numata K."/>
            <person name="Arakawa K."/>
        </authorList>
    </citation>
    <scope>NUCLEOTIDE SEQUENCE</scope>
</reference>
<evidence type="ECO:0000313" key="2">
    <source>
        <dbReference type="Proteomes" id="UP000887159"/>
    </source>
</evidence>
<sequence>MNALDYDEYQMYMSIRLLFEGKNGEIGNGLEEAVDPASKINLEVDSDYVQKLLDSHNQELTIDELMEMHEQKQDMEEPVFSSIRSSKNGIFGRNVSIVHDCWEQWSRNGTASKPDSVRPCSTTERKDRHIWRSAEAHRIGQQQKFELQLAPQQNNELLEIDYFKDNSKPGVQQRIFNWHQVIAVCDASDQ</sequence>
<keyword evidence="2" id="KW-1185">Reference proteome</keyword>
<protein>
    <submittedName>
        <fullName evidence="1">Uncharacterized protein</fullName>
    </submittedName>
</protein>
<proteinExistence type="predicted"/>
<gene>
    <name evidence="1" type="ORF">TNCV_73021</name>
</gene>
<dbReference type="EMBL" id="BMAU01021073">
    <property type="protein sequence ID" value="GFX89609.1"/>
    <property type="molecule type" value="Genomic_DNA"/>
</dbReference>